<evidence type="ECO:0000313" key="1">
    <source>
        <dbReference type="EMBL" id="UOO91082.1"/>
    </source>
</evidence>
<dbReference type="RefSeq" id="WP_058305149.1">
    <property type="nucleotide sequence ID" value="NZ_CABKVG010000006.1"/>
</dbReference>
<dbReference type="Proteomes" id="UP000832011">
    <property type="component" value="Chromosome"/>
</dbReference>
<reference evidence="1 2" key="1">
    <citation type="journal article" date="2022" name="Res Sq">
        <title>Evolution of multicellular longitudinally dividing oral cavity symbionts (Neisseriaceae).</title>
        <authorList>
            <person name="Nyongesa S."/>
            <person name="Weber P."/>
            <person name="Bernet E."/>
            <person name="Pullido F."/>
            <person name="Nieckarz M."/>
            <person name="Delaby M."/>
            <person name="Nieves C."/>
            <person name="Viehboeck T."/>
            <person name="Krause N."/>
            <person name="Rivera-Millot A."/>
            <person name="Nakamura A."/>
            <person name="Vischer N."/>
            <person name="VanNieuwenhze M."/>
            <person name="Brun Y."/>
            <person name="Cava F."/>
            <person name="Bulgheresi S."/>
            <person name="Veyrier F."/>
        </authorList>
    </citation>
    <scope>NUCLEOTIDE SEQUENCE [LARGE SCALE GENOMIC DNA]</scope>
    <source>
        <strain evidence="1 2">SN4</strain>
    </source>
</reference>
<gene>
    <name evidence="1" type="ORF">LVJ82_08985</name>
</gene>
<dbReference type="EMBL" id="CP091511">
    <property type="protein sequence ID" value="UOO91082.1"/>
    <property type="molecule type" value="Genomic_DNA"/>
</dbReference>
<organism evidence="1 2">
    <name type="scientific">Vitreoscilla massiliensis</name>
    <dbReference type="NCBI Taxonomy" id="1689272"/>
    <lineage>
        <taxon>Bacteria</taxon>
        <taxon>Pseudomonadati</taxon>
        <taxon>Pseudomonadota</taxon>
        <taxon>Betaproteobacteria</taxon>
        <taxon>Neisseriales</taxon>
        <taxon>Neisseriaceae</taxon>
        <taxon>Vitreoscilla</taxon>
    </lineage>
</organism>
<protein>
    <recommendedName>
        <fullName evidence="3">DUF4259 domain-containing protein</fullName>
    </recommendedName>
</protein>
<evidence type="ECO:0000313" key="2">
    <source>
        <dbReference type="Proteomes" id="UP000832011"/>
    </source>
</evidence>
<name>A0ABY4E6K3_9NEIS</name>
<keyword evidence="2" id="KW-1185">Reference proteome</keyword>
<sequence length="123" mass="14109">MGDWSAAPWDNDEAADWFARYWNGSGMDWVLRTIHEFRADTEQYDAVRAACVVLACFGSAYAWPYAYLEQRLPTLQAAIAILQNMLLSPSEEWGFLDMWDNNAAVVAAVEEQIRQLQQHVHLQ</sequence>
<proteinExistence type="predicted"/>
<accession>A0ABY4E6K3</accession>
<evidence type="ECO:0008006" key="3">
    <source>
        <dbReference type="Google" id="ProtNLM"/>
    </source>
</evidence>